<feature type="transmembrane region" description="Helical" evidence="1">
    <location>
        <begin position="23"/>
        <end position="42"/>
    </location>
</feature>
<proteinExistence type="predicted"/>
<dbReference type="Proteomes" id="UP000694523">
    <property type="component" value="Unplaced"/>
</dbReference>
<protein>
    <submittedName>
        <fullName evidence="2">Uncharacterized protein</fullName>
    </submittedName>
</protein>
<organism evidence="2 3">
    <name type="scientific">Neogobius melanostomus</name>
    <name type="common">round goby</name>
    <dbReference type="NCBI Taxonomy" id="47308"/>
    <lineage>
        <taxon>Eukaryota</taxon>
        <taxon>Metazoa</taxon>
        <taxon>Chordata</taxon>
        <taxon>Craniata</taxon>
        <taxon>Vertebrata</taxon>
        <taxon>Euteleostomi</taxon>
        <taxon>Actinopterygii</taxon>
        <taxon>Neopterygii</taxon>
        <taxon>Teleostei</taxon>
        <taxon>Neoteleostei</taxon>
        <taxon>Acanthomorphata</taxon>
        <taxon>Gobiaria</taxon>
        <taxon>Gobiiformes</taxon>
        <taxon>Gobioidei</taxon>
        <taxon>Gobiidae</taxon>
        <taxon>Benthophilinae</taxon>
        <taxon>Neogobiini</taxon>
        <taxon>Neogobius</taxon>
    </lineage>
</organism>
<accession>A0A8C6TVR8</accession>
<reference evidence="2" key="2">
    <citation type="submission" date="2025-09" db="UniProtKB">
        <authorList>
            <consortium name="Ensembl"/>
        </authorList>
    </citation>
    <scope>IDENTIFICATION</scope>
</reference>
<sequence length="61" mass="7021">MDPCMTTFSKLSLLHAHNSKTSMLFLSAFFIVQLTILPYYCFKNVFSSLLLISVRSLLFIQ</sequence>
<evidence type="ECO:0000256" key="1">
    <source>
        <dbReference type="SAM" id="Phobius"/>
    </source>
</evidence>
<keyword evidence="1" id="KW-0472">Membrane</keyword>
<evidence type="ECO:0000313" key="3">
    <source>
        <dbReference type="Proteomes" id="UP000694523"/>
    </source>
</evidence>
<reference evidence="2" key="1">
    <citation type="submission" date="2025-08" db="UniProtKB">
        <authorList>
            <consortium name="Ensembl"/>
        </authorList>
    </citation>
    <scope>IDENTIFICATION</scope>
</reference>
<keyword evidence="1" id="KW-1133">Transmembrane helix</keyword>
<name>A0A8C6TVR8_9GOBI</name>
<keyword evidence="3" id="KW-1185">Reference proteome</keyword>
<dbReference type="AlphaFoldDB" id="A0A8C6TVR8"/>
<dbReference type="Ensembl" id="ENSNMLT00000028982.1">
    <property type="protein sequence ID" value="ENSNMLP00000025929.1"/>
    <property type="gene ID" value="ENSNMLG00000016546.1"/>
</dbReference>
<evidence type="ECO:0000313" key="2">
    <source>
        <dbReference type="Ensembl" id="ENSNMLP00000025929.1"/>
    </source>
</evidence>
<keyword evidence="1" id="KW-0812">Transmembrane</keyword>